<evidence type="ECO:0000256" key="6">
    <source>
        <dbReference type="SAM" id="Coils"/>
    </source>
</evidence>
<keyword evidence="4 7" id="KW-1133">Transmembrane helix</keyword>
<sequence>MKMSVSTPLWFSSSDEFAMGDIDVGFYLSILRRRLPYIVACVIATTLIALAIAGNMPRTYMSAAKILVEAPQIPAALVQSTVPTSSVGQLQIIQQQLTTRDNLVKLAAKLKIFAGEKEQPPVDYLVKNLRSRITFEQTEVSSADGASVFTVGFVAGSPALAASVANELATSILTSNQKRRNDSAGNTLQFFDDEVKRLDGELNHIEADVLQFKNNNRDTLPESLTFRRTEQSGLQERLISLDREQSDLRTRRSLLVETYMVTGKYPTGEPLTAEQQMLLDLNKALADQLTVFAETSPNIISLRARIAALRGKVIPEKRENGDAKAQSGLDLQLSDVDRRIDAIDKEKVQITARIAALDQSIVATPATDIRLNALERTVANTQTLYNTAIAKRAEALLGKQIETRSDGGRFSLLEEATEPLEPMRSKRRLIVFGGVAAGLALSFAIIALLEFLNKTIRRPTELVQMLQAQPLAVIPFIQTPYESRTPPLKRKLNSVTRMFS</sequence>
<dbReference type="OrthoDB" id="8114194at2"/>
<keyword evidence="2" id="KW-1003">Cell membrane</keyword>
<dbReference type="Pfam" id="PF02706">
    <property type="entry name" value="Wzz"/>
    <property type="match status" value="1"/>
</dbReference>
<protein>
    <submittedName>
        <fullName evidence="9">Lipopolysaccharide biosynthesis protein</fullName>
    </submittedName>
</protein>
<feature type="transmembrane region" description="Helical" evidence="7">
    <location>
        <begin position="429"/>
        <end position="449"/>
    </location>
</feature>
<dbReference type="InterPro" id="IPR003856">
    <property type="entry name" value="LPS_length_determ_N"/>
</dbReference>
<dbReference type="InterPro" id="IPR050445">
    <property type="entry name" value="Bact_polysacc_biosynth/exp"/>
</dbReference>
<reference evidence="9 10" key="1">
    <citation type="submission" date="2017-03" db="EMBL/GenBank/DDBJ databases">
        <title>Genome analysis of Rhizobial strains effectives or ineffectives for nitrogen fixation isolated from bean seeds.</title>
        <authorList>
            <person name="Peralta H."/>
            <person name="Aguilar-Vera A."/>
            <person name="Mora Y."/>
            <person name="Vargas-Lagunas C."/>
            <person name="Girard L."/>
            <person name="Mora J."/>
        </authorList>
    </citation>
    <scope>NUCLEOTIDE SEQUENCE [LARGE SCALE GENOMIC DNA]</scope>
    <source>
        <strain evidence="9 10">CCGM3</strain>
    </source>
</reference>
<feature type="coiled-coil region" evidence="6">
    <location>
        <begin position="188"/>
        <end position="215"/>
    </location>
</feature>
<dbReference type="GO" id="GO:0005886">
    <property type="term" value="C:plasma membrane"/>
    <property type="evidence" value="ECO:0007669"/>
    <property type="project" value="UniProtKB-SubCell"/>
</dbReference>
<evidence type="ECO:0000256" key="2">
    <source>
        <dbReference type="ARBA" id="ARBA00022475"/>
    </source>
</evidence>
<evidence type="ECO:0000256" key="1">
    <source>
        <dbReference type="ARBA" id="ARBA00004651"/>
    </source>
</evidence>
<organism evidence="9 10">
    <name type="scientific">Rhizobium grahamii</name>
    <dbReference type="NCBI Taxonomy" id="1120045"/>
    <lineage>
        <taxon>Bacteria</taxon>
        <taxon>Pseudomonadati</taxon>
        <taxon>Pseudomonadota</taxon>
        <taxon>Alphaproteobacteria</taxon>
        <taxon>Hyphomicrobiales</taxon>
        <taxon>Rhizobiaceae</taxon>
        <taxon>Rhizobium/Agrobacterium group</taxon>
        <taxon>Rhizobium</taxon>
    </lineage>
</organism>
<keyword evidence="3 7" id="KW-0812">Transmembrane</keyword>
<comment type="subcellular location">
    <subcellularLocation>
        <location evidence="1">Cell membrane</location>
        <topology evidence="1">Multi-pass membrane protein</topology>
    </subcellularLocation>
</comment>
<evidence type="ECO:0000259" key="8">
    <source>
        <dbReference type="Pfam" id="PF02706"/>
    </source>
</evidence>
<dbReference type="PANTHER" id="PTHR32309">
    <property type="entry name" value="TYROSINE-PROTEIN KINASE"/>
    <property type="match status" value="1"/>
</dbReference>
<evidence type="ECO:0000313" key="9">
    <source>
        <dbReference type="EMBL" id="RDJ06892.1"/>
    </source>
</evidence>
<dbReference type="PANTHER" id="PTHR32309:SF31">
    <property type="entry name" value="CAPSULAR EXOPOLYSACCHARIDE FAMILY"/>
    <property type="match status" value="1"/>
</dbReference>
<name>A0A370KJV6_9HYPH</name>
<gene>
    <name evidence="9" type="ORF">B5K06_22010</name>
</gene>
<proteinExistence type="predicted"/>
<keyword evidence="6" id="KW-0175">Coiled coil</keyword>
<accession>A0A370KJV6</accession>
<comment type="caution">
    <text evidence="9">The sequence shown here is derived from an EMBL/GenBank/DDBJ whole genome shotgun (WGS) entry which is preliminary data.</text>
</comment>
<evidence type="ECO:0000256" key="7">
    <source>
        <dbReference type="SAM" id="Phobius"/>
    </source>
</evidence>
<dbReference type="EMBL" id="NAAC01000027">
    <property type="protein sequence ID" value="RDJ06892.1"/>
    <property type="molecule type" value="Genomic_DNA"/>
</dbReference>
<keyword evidence="5 7" id="KW-0472">Membrane</keyword>
<evidence type="ECO:0000256" key="4">
    <source>
        <dbReference type="ARBA" id="ARBA00022989"/>
    </source>
</evidence>
<evidence type="ECO:0000256" key="5">
    <source>
        <dbReference type="ARBA" id="ARBA00023136"/>
    </source>
</evidence>
<evidence type="ECO:0000313" key="10">
    <source>
        <dbReference type="Proteomes" id="UP000254939"/>
    </source>
</evidence>
<feature type="domain" description="Polysaccharide chain length determinant N-terminal" evidence="8">
    <location>
        <begin position="21"/>
        <end position="109"/>
    </location>
</feature>
<dbReference type="AlphaFoldDB" id="A0A370KJV6"/>
<dbReference type="Proteomes" id="UP000254939">
    <property type="component" value="Unassembled WGS sequence"/>
</dbReference>
<feature type="transmembrane region" description="Helical" evidence="7">
    <location>
        <begin position="35"/>
        <end position="53"/>
    </location>
</feature>
<evidence type="ECO:0000256" key="3">
    <source>
        <dbReference type="ARBA" id="ARBA00022692"/>
    </source>
</evidence>